<reference evidence="1 2" key="1">
    <citation type="journal article" date="2009" name="Appl. Environ. Microbiol.">
        <title>Rhizobium sp. strain NGR234 possesses a remarkable number of secretion systems.</title>
        <authorList>
            <person name="Schmeisser C."/>
            <person name="Liesegang H."/>
            <person name="Krysciak D."/>
            <person name="Bakkou N."/>
            <person name="Le Quere A."/>
            <person name="Wollherr A."/>
            <person name="Heinemeyer I."/>
            <person name="Morgenstern B."/>
            <person name="Pommerening-Roeser A."/>
            <person name="Flores M."/>
            <person name="Palacios R."/>
            <person name="Brenner S."/>
            <person name="Gottschalk G."/>
            <person name="Schmitz R.A."/>
            <person name="Broughton W.J."/>
            <person name="Perret X."/>
            <person name="Strittmatter A.W."/>
            <person name="Streit W.R."/>
        </authorList>
    </citation>
    <scope>NUCLEOTIDE SEQUENCE [LARGE SCALE GENOMIC DNA]</scope>
    <source>
        <strain evidence="2">NBRC 101917 / NGR234</strain>
    </source>
</reference>
<dbReference type="RefSeq" id="WP_012707288.1">
    <property type="nucleotide sequence ID" value="NC_012587.1"/>
</dbReference>
<keyword evidence="2" id="KW-1185">Reference proteome</keyword>
<evidence type="ECO:0008006" key="3">
    <source>
        <dbReference type="Google" id="ProtNLM"/>
    </source>
</evidence>
<gene>
    <name evidence="1" type="ordered locus">NGR_c07100</name>
</gene>
<dbReference type="KEGG" id="rhi:NGR_c07100"/>
<sequence>MASRDVKQSLRLRLIDVTVPVQIRLWRMTAHPMVQEIETGFERVRCLAEAAGLPETTVGTSYGTPALLVKGKSFVRMKDAETLVVMCALEEKEMLMELDPSLFFETDHYKGWPAMLVRLAAIDDQALTQRLIAAWRQKAPKRLAASFDAASLP</sequence>
<dbReference type="InterPro" id="IPR058532">
    <property type="entry name" value="YjbR/MT2646/Rv2570-like"/>
</dbReference>
<evidence type="ECO:0000313" key="2">
    <source>
        <dbReference type="Proteomes" id="UP000001054"/>
    </source>
</evidence>
<dbReference type="Proteomes" id="UP000001054">
    <property type="component" value="Chromosome"/>
</dbReference>
<dbReference type="OrthoDB" id="954305at2"/>
<proteinExistence type="predicted"/>
<dbReference type="STRING" id="394.NGR_c07100"/>
<dbReference type="eggNOG" id="COG3801">
    <property type="taxonomic scope" value="Bacteria"/>
</dbReference>
<evidence type="ECO:0000313" key="1">
    <source>
        <dbReference type="EMBL" id="ACP24503.1"/>
    </source>
</evidence>
<dbReference type="EMBL" id="CP001389">
    <property type="protein sequence ID" value="ACP24503.1"/>
    <property type="molecule type" value="Genomic_DNA"/>
</dbReference>
<dbReference type="AlphaFoldDB" id="C3MIF5"/>
<protein>
    <recommendedName>
        <fullName evidence="3">MmcQ/YjbR family DNA-binding protein</fullName>
    </recommendedName>
</protein>
<name>C3MIF5_SINFN</name>
<accession>C3MIF5</accession>
<dbReference type="Pfam" id="PF04237">
    <property type="entry name" value="YjbR"/>
    <property type="match status" value="1"/>
</dbReference>
<organism evidence="1 2">
    <name type="scientific">Sinorhizobium fredii (strain NBRC 101917 / NGR234)</name>
    <dbReference type="NCBI Taxonomy" id="394"/>
    <lineage>
        <taxon>Bacteria</taxon>
        <taxon>Pseudomonadati</taxon>
        <taxon>Pseudomonadota</taxon>
        <taxon>Alphaproteobacteria</taxon>
        <taxon>Hyphomicrobiales</taxon>
        <taxon>Rhizobiaceae</taxon>
        <taxon>Sinorhizobium/Ensifer group</taxon>
        <taxon>Sinorhizobium</taxon>
    </lineage>
</organism>
<dbReference type="HOGENOM" id="CLU_138549_0_0_5"/>
<dbReference type="PATRIC" id="fig|394.7.peg.3525"/>